<dbReference type="RefSeq" id="WP_236889327.1">
    <property type="nucleotide sequence ID" value="NZ_AP024488.1"/>
</dbReference>
<dbReference type="EMBL" id="AP024488">
    <property type="protein sequence ID" value="BCS97914.1"/>
    <property type="molecule type" value="Genomic_DNA"/>
</dbReference>
<sequence>MADLKNTNDDHQEKINKSKSIDELVEAAQDQAIKTHHAKLAHGAAPKGAGLSAWVLAVSAIIFFVSFILHYEQMFHPFNRPDARQIEHTTRLEIITAADYLDTWRTEEKDLPLELPDAIDSKEFIEYGTEGNKYTLSITVNGKVLRYVEGDDKAAFLKAALTD</sequence>
<keyword evidence="1" id="KW-0812">Transmembrane</keyword>
<accession>A0ABM7PL28</accession>
<keyword evidence="1" id="KW-0472">Membrane</keyword>
<evidence type="ECO:0000256" key="1">
    <source>
        <dbReference type="SAM" id="Phobius"/>
    </source>
</evidence>
<name>A0ABM7PL28_9BACT</name>
<dbReference type="Proteomes" id="UP001320148">
    <property type="component" value="Chromosome"/>
</dbReference>
<reference evidence="2 3" key="1">
    <citation type="submission" date="2021-02" db="EMBL/GenBank/DDBJ databases">
        <title>Complete genome of Desulfoluna sp. strain ASN36.</title>
        <authorList>
            <person name="Takahashi A."/>
            <person name="Kojima H."/>
            <person name="Fukui M."/>
        </authorList>
    </citation>
    <scope>NUCLEOTIDE SEQUENCE [LARGE SCALE GENOMIC DNA]</scope>
    <source>
        <strain evidence="2 3">ASN36</strain>
    </source>
</reference>
<organism evidence="2 3">
    <name type="scientific">Desulfoluna limicola</name>
    <dbReference type="NCBI Taxonomy" id="2810562"/>
    <lineage>
        <taxon>Bacteria</taxon>
        <taxon>Pseudomonadati</taxon>
        <taxon>Thermodesulfobacteriota</taxon>
        <taxon>Desulfobacteria</taxon>
        <taxon>Desulfobacterales</taxon>
        <taxon>Desulfolunaceae</taxon>
        <taxon>Desulfoluna</taxon>
    </lineage>
</organism>
<gene>
    <name evidence="2" type="ORF">DSLASN_35460</name>
</gene>
<evidence type="ECO:0000313" key="2">
    <source>
        <dbReference type="EMBL" id="BCS97914.1"/>
    </source>
</evidence>
<keyword evidence="1" id="KW-1133">Transmembrane helix</keyword>
<keyword evidence="3" id="KW-1185">Reference proteome</keyword>
<feature type="transmembrane region" description="Helical" evidence="1">
    <location>
        <begin position="51"/>
        <end position="71"/>
    </location>
</feature>
<proteinExistence type="predicted"/>
<protein>
    <submittedName>
        <fullName evidence="2">Uncharacterized protein</fullName>
    </submittedName>
</protein>
<evidence type="ECO:0000313" key="3">
    <source>
        <dbReference type="Proteomes" id="UP001320148"/>
    </source>
</evidence>